<evidence type="ECO:0000313" key="8">
    <source>
        <dbReference type="EMBL" id="SEQ69142.1"/>
    </source>
</evidence>
<keyword evidence="6 7" id="KW-0472">Membrane</keyword>
<dbReference type="AlphaFoldDB" id="A0A1H9I3S4"/>
<dbReference type="STRING" id="137733.SAMN05421767_10447"/>
<dbReference type="EMBL" id="FOGF01000004">
    <property type="protein sequence ID" value="SEQ69142.1"/>
    <property type="molecule type" value="Genomic_DNA"/>
</dbReference>
<evidence type="ECO:0000256" key="3">
    <source>
        <dbReference type="ARBA" id="ARBA00022475"/>
    </source>
</evidence>
<dbReference type="PANTHER" id="PTHR43663">
    <property type="entry name" value="CHROMATE TRANSPORT PROTEIN-RELATED"/>
    <property type="match status" value="1"/>
</dbReference>
<dbReference type="GO" id="GO:0015109">
    <property type="term" value="F:chromate transmembrane transporter activity"/>
    <property type="evidence" value="ECO:0007669"/>
    <property type="project" value="InterPro"/>
</dbReference>
<keyword evidence="5 7" id="KW-1133">Transmembrane helix</keyword>
<dbReference type="Pfam" id="PF02417">
    <property type="entry name" value="Chromate_transp"/>
    <property type="match status" value="1"/>
</dbReference>
<feature type="transmembrane region" description="Helical" evidence="7">
    <location>
        <begin position="150"/>
        <end position="180"/>
    </location>
</feature>
<evidence type="ECO:0000256" key="6">
    <source>
        <dbReference type="ARBA" id="ARBA00023136"/>
    </source>
</evidence>
<dbReference type="InterPro" id="IPR003370">
    <property type="entry name" value="Chromate_transpt"/>
</dbReference>
<sequence length="196" mass="21759">MSLEVSHKDQEISLVRIFKESFYISAFTFGGGYVMLPLMRNRFVEQLHWIDEEEMMDLFAIAQTAPGAMAVNAAILIGYRLKGLKGTVAAIVATVLPPLVIMTLVSYFYIAFSQNVIIAAALRGMQAGVAAIIVDVVIRMAMDIFKKKWLPAIIIMFASFVAVYVFKVNIAMVLICSSILGLTSEKVWPKKEVDNK</sequence>
<keyword evidence="4 7" id="KW-0812">Transmembrane</keyword>
<dbReference type="OrthoDB" id="9027281at2"/>
<dbReference type="InterPro" id="IPR052518">
    <property type="entry name" value="CHR_Transporter"/>
</dbReference>
<dbReference type="RefSeq" id="WP_089745971.1">
    <property type="nucleotide sequence ID" value="NZ_FOGF01000004.1"/>
</dbReference>
<evidence type="ECO:0000256" key="2">
    <source>
        <dbReference type="ARBA" id="ARBA00005262"/>
    </source>
</evidence>
<comment type="subcellular location">
    <subcellularLocation>
        <location evidence="1">Cell membrane</location>
        <topology evidence="1">Multi-pass membrane protein</topology>
    </subcellularLocation>
</comment>
<dbReference type="Proteomes" id="UP000198556">
    <property type="component" value="Unassembled WGS sequence"/>
</dbReference>
<reference evidence="8 9" key="1">
    <citation type="submission" date="2016-10" db="EMBL/GenBank/DDBJ databases">
        <authorList>
            <person name="de Groot N.N."/>
        </authorList>
    </citation>
    <scope>NUCLEOTIDE SEQUENCE [LARGE SCALE GENOMIC DNA]</scope>
    <source>
        <strain evidence="8 9">DSM 15827</strain>
    </source>
</reference>
<evidence type="ECO:0000256" key="1">
    <source>
        <dbReference type="ARBA" id="ARBA00004651"/>
    </source>
</evidence>
<proteinExistence type="inferred from homology"/>
<evidence type="ECO:0000256" key="4">
    <source>
        <dbReference type="ARBA" id="ARBA00022692"/>
    </source>
</evidence>
<keyword evidence="3" id="KW-1003">Cell membrane</keyword>
<feature type="transmembrane region" description="Helical" evidence="7">
    <location>
        <begin position="59"/>
        <end position="81"/>
    </location>
</feature>
<evidence type="ECO:0000313" key="9">
    <source>
        <dbReference type="Proteomes" id="UP000198556"/>
    </source>
</evidence>
<evidence type="ECO:0000256" key="5">
    <source>
        <dbReference type="ARBA" id="ARBA00022989"/>
    </source>
</evidence>
<comment type="similarity">
    <text evidence="2">Belongs to the chromate ion transporter (CHR) (TC 2.A.51) family.</text>
</comment>
<organism evidence="8 9">
    <name type="scientific">Granulicatella balaenopterae</name>
    <dbReference type="NCBI Taxonomy" id="137733"/>
    <lineage>
        <taxon>Bacteria</taxon>
        <taxon>Bacillati</taxon>
        <taxon>Bacillota</taxon>
        <taxon>Bacilli</taxon>
        <taxon>Lactobacillales</taxon>
        <taxon>Carnobacteriaceae</taxon>
        <taxon>Granulicatella</taxon>
    </lineage>
</organism>
<gene>
    <name evidence="8" type="ORF">SAMN05421767_10447</name>
</gene>
<accession>A0A1H9I3S4</accession>
<dbReference type="GO" id="GO:0005886">
    <property type="term" value="C:plasma membrane"/>
    <property type="evidence" value="ECO:0007669"/>
    <property type="project" value="UniProtKB-SubCell"/>
</dbReference>
<dbReference type="PANTHER" id="PTHR43663:SF1">
    <property type="entry name" value="CHROMATE TRANSPORTER"/>
    <property type="match status" value="1"/>
</dbReference>
<feature type="transmembrane region" description="Helical" evidence="7">
    <location>
        <begin position="21"/>
        <end position="39"/>
    </location>
</feature>
<feature type="transmembrane region" description="Helical" evidence="7">
    <location>
        <begin position="116"/>
        <end position="138"/>
    </location>
</feature>
<name>A0A1H9I3S4_9LACT</name>
<feature type="transmembrane region" description="Helical" evidence="7">
    <location>
        <begin position="88"/>
        <end position="110"/>
    </location>
</feature>
<protein>
    <submittedName>
        <fullName evidence="8">Chromate transporter</fullName>
    </submittedName>
</protein>
<evidence type="ECO:0000256" key="7">
    <source>
        <dbReference type="SAM" id="Phobius"/>
    </source>
</evidence>
<keyword evidence="9" id="KW-1185">Reference proteome</keyword>